<name>F4QJ18_9CAUL</name>
<dbReference type="EMBL" id="GL883077">
    <property type="protein sequence ID" value="EGF93081.1"/>
    <property type="molecule type" value="Genomic_DNA"/>
</dbReference>
<gene>
    <name evidence="1" type="ORF">ABI_15210</name>
</gene>
<evidence type="ECO:0000313" key="1">
    <source>
        <dbReference type="EMBL" id="EGF93081.1"/>
    </source>
</evidence>
<dbReference type="HOGENOM" id="CLU_2931149_0_0_5"/>
<protein>
    <submittedName>
        <fullName evidence="1">Uncharacterized protein</fullName>
    </submittedName>
</protein>
<dbReference type="RefSeq" id="WP_006272269.1">
    <property type="nucleotide sequence ID" value="NZ_GL883077.1"/>
</dbReference>
<reference evidence="2" key="1">
    <citation type="submission" date="2011-03" db="EMBL/GenBank/DDBJ databases">
        <title>Draft genome sequence of Brevundimonas diminuta.</title>
        <authorList>
            <person name="Brown P.J.B."/>
            <person name="Buechlein A."/>
            <person name="Hemmerich C."/>
            <person name="Brun Y.V."/>
        </authorList>
    </citation>
    <scope>NUCLEOTIDE SEQUENCE [LARGE SCALE GENOMIC DNA]</scope>
    <source>
        <strain evidence="2">C19</strain>
    </source>
</reference>
<dbReference type="OrthoDB" id="9876125at2"/>
<sequence length="60" mass="6452">MNAVIVSPVQAAVDLVRSGVFAGVAAVRCKVPPRLVFDACRDQRIVPAGHEFNPRFKGMS</sequence>
<organism evidence="1 2">
    <name type="scientific">Asticcacaulis biprosthecium C19</name>
    <dbReference type="NCBI Taxonomy" id="715226"/>
    <lineage>
        <taxon>Bacteria</taxon>
        <taxon>Pseudomonadati</taxon>
        <taxon>Pseudomonadota</taxon>
        <taxon>Alphaproteobacteria</taxon>
        <taxon>Caulobacterales</taxon>
        <taxon>Caulobacteraceae</taxon>
        <taxon>Asticcacaulis</taxon>
    </lineage>
</organism>
<dbReference type="AlphaFoldDB" id="F4QJ18"/>
<accession>F4QJ18</accession>
<dbReference type="STRING" id="715226.ABI_15210"/>
<evidence type="ECO:0000313" key="2">
    <source>
        <dbReference type="Proteomes" id="UP000006512"/>
    </source>
</evidence>
<proteinExistence type="predicted"/>
<keyword evidence="2" id="KW-1185">Reference proteome</keyword>
<dbReference type="Proteomes" id="UP000006512">
    <property type="component" value="Unassembled WGS sequence"/>
</dbReference>